<dbReference type="Proteomes" id="UP000485058">
    <property type="component" value="Unassembled WGS sequence"/>
</dbReference>
<dbReference type="AlphaFoldDB" id="A0A6A0A7V9"/>
<reference evidence="2 3" key="1">
    <citation type="submission" date="2020-02" db="EMBL/GenBank/DDBJ databases">
        <title>Draft genome sequence of Haematococcus lacustris strain NIES-144.</title>
        <authorList>
            <person name="Morimoto D."/>
            <person name="Nakagawa S."/>
            <person name="Yoshida T."/>
            <person name="Sawayama S."/>
        </authorList>
    </citation>
    <scope>NUCLEOTIDE SEQUENCE [LARGE SCALE GENOMIC DNA]</scope>
    <source>
        <strain evidence="2 3">NIES-144</strain>
    </source>
</reference>
<feature type="compositionally biased region" description="Polar residues" evidence="1">
    <location>
        <begin position="20"/>
        <end position="36"/>
    </location>
</feature>
<proteinExistence type="predicted"/>
<feature type="non-terminal residue" evidence="2">
    <location>
        <position position="1"/>
    </location>
</feature>
<evidence type="ECO:0000313" key="3">
    <source>
        <dbReference type="Proteomes" id="UP000485058"/>
    </source>
</evidence>
<feature type="region of interest" description="Disordered" evidence="1">
    <location>
        <begin position="20"/>
        <end position="41"/>
    </location>
</feature>
<protein>
    <submittedName>
        <fullName evidence="2">Uncharacterized protein</fullName>
    </submittedName>
</protein>
<accession>A0A6A0A7V9</accession>
<organism evidence="2 3">
    <name type="scientific">Haematococcus lacustris</name>
    <name type="common">Green alga</name>
    <name type="synonym">Haematococcus pluvialis</name>
    <dbReference type="NCBI Taxonomy" id="44745"/>
    <lineage>
        <taxon>Eukaryota</taxon>
        <taxon>Viridiplantae</taxon>
        <taxon>Chlorophyta</taxon>
        <taxon>core chlorophytes</taxon>
        <taxon>Chlorophyceae</taxon>
        <taxon>CS clade</taxon>
        <taxon>Chlamydomonadales</taxon>
        <taxon>Haematococcaceae</taxon>
        <taxon>Haematococcus</taxon>
    </lineage>
</organism>
<name>A0A6A0A7V9_HAELA</name>
<keyword evidence="3" id="KW-1185">Reference proteome</keyword>
<sequence length="63" mass="6545">MHKAGAWPLDATACAAANRSTRFASGSSAPQKSPLSTERKDATLELALPHTLAAKVLGVVDEK</sequence>
<evidence type="ECO:0000256" key="1">
    <source>
        <dbReference type="SAM" id="MobiDB-lite"/>
    </source>
</evidence>
<gene>
    <name evidence="2" type="ORF">HaLaN_26841</name>
</gene>
<evidence type="ECO:0000313" key="2">
    <source>
        <dbReference type="EMBL" id="GFH28364.1"/>
    </source>
</evidence>
<dbReference type="EMBL" id="BLLF01003845">
    <property type="protein sequence ID" value="GFH28364.1"/>
    <property type="molecule type" value="Genomic_DNA"/>
</dbReference>
<comment type="caution">
    <text evidence="2">The sequence shown here is derived from an EMBL/GenBank/DDBJ whole genome shotgun (WGS) entry which is preliminary data.</text>
</comment>